<dbReference type="InterPro" id="IPR014756">
    <property type="entry name" value="Ig_E-set"/>
</dbReference>
<feature type="domain" description="MD-2-related lipid-recognition" evidence="1">
    <location>
        <begin position="3"/>
        <end position="130"/>
    </location>
</feature>
<feature type="non-terminal residue" evidence="2">
    <location>
        <position position="1"/>
    </location>
</feature>
<dbReference type="InterPro" id="IPR003172">
    <property type="entry name" value="ML_dom"/>
</dbReference>
<evidence type="ECO:0000313" key="2">
    <source>
        <dbReference type="EMBL" id="OTF78964.1"/>
    </source>
</evidence>
<organism evidence="2 3">
    <name type="scientific">Euroglyphus maynei</name>
    <name type="common">Mayne's house dust mite</name>
    <dbReference type="NCBI Taxonomy" id="6958"/>
    <lineage>
        <taxon>Eukaryota</taxon>
        <taxon>Metazoa</taxon>
        <taxon>Ecdysozoa</taxon>
        <taxon>Arthropoda</taxon>
        <taxon>Chelicerata</taxon>
        <taxon>Arachnida</taxon>
        <taxon>Acari</taxon>
        <taxon>Acariformes</taxon>
        <taxon>Sarcoptiformes</taxon>
        <taxon>Astigmata</taxon>
        <taxon>Psoroptidia</taxon>
        <taxon>Analgoidea</taxon>
        <taxon>Pyroglyphidae</taxon>
        <taxon>Pyroglyphinae</taxon>
        <taxon>Euroglyphus</taxon>
    </lineage>
</organism>
<dbReference type="AlphaFoldDB" id="A0A1Y3BG00"/>
<gene>
    <name evidence="2" type="ORF">BLA29_001494</name>
</gene>
<name>A0A1Y3BG00_EURMA</name>
<keyword evidence="3" id="KW-1185">Reference proteome</keyword>
<dbReference type="EMBL" id="MUJZ01025532">
    <property type="protein sequence ID" value="OTF78964.1"/>
    <property type="molecule type" value="Genomic_DNA"/>
</dbReference>
<protein>
    <recommendedName>
        <fullName evidence="1">MD-2-related lipid-recognition domain-containing protein</fullName>
    </recommendedName>
</protein>
<dbReference type="Gene3D" id="2.60.40.770">
    <property type="match status" value="1"/>
</dbReference>
<accession>A0A1Y3BG00</accession>
<sequence length="138" mass="16358">SIFEPELVTIDTCKYGEHRCHILEPGTNFTLGIQFQNQIPAMKLFLQLYAISDQRKRYRLPLFRDQDFCSEMTSFITKEKPESCPLTAYDIYRFEIPFCVPKSAPNFRGQLKLAMVNEENEKLFCTKMPFWIQPPRYE</sequence>
<dbReference type="OrthoDB" id="10308157at2759"/>
<dbReference type="SUPFAM" id="SSF81296">
    <property type="entry name" value="E set domains"/>
    <property type="match status" value="1"/>
</dbReference>
<dbReference type="Pfam" id="PF02221">
    <property type="entry name" value="E1_DerP2_DerF2"/>
    <property type="match status" value="1"/>
</dbReference>
<proteinExistence type="predicted"/>
<evidence type="ECO:0000313" key="3">
    <source>
        <dbReference type="Proteomes" id="UP000194236"/>
    </source>
</evidence>
<comment type="caution">
    <text evidence="2">The sequence shown here is derived from an EMBL/GenBank/DDBJ whole genome shotgun (WGS) entry which is preliminary data.</text>
</comment>
<dbReference type="Proteomes" id="UP000194236">
    <property type="component" value="Unassembled WGS sequence"/>
</dbReference>
<evidence type="ECO:0000259" key="1">
    <source>
        <dbReference type="Pfam" id="PF02221"/>
    </source>
</evidence>
<reference evidence="2 3" key="1">
    <citation type="submission" date="2017-03" db="EMBL/GenBank/DDBJ databases">
        <title>Genome Survey of Euroglyphus maynei.</title>
        <authorList>
            <person name="Arlian L.G."/>
            <person name="Morgan M.S."/>
            <person name="Rider S.D."/>
        </authorList>
    </citation>
    <scope>NUCLEOTIDE SEQUENCE [LARGE SCALE GENOMIC DNA]</scope>
    <source>
        <strain evidence="2">Arlian Lab</strain>
        <tissue evidence="2">Whole body</tissue>
    </source>
</reference>